<name>X1E386_9ZZZZ</name>
<dbReference type="Gene3D" id="3.40.630.30">
    <property type="match status" value="1"/>
</dbReference>
<accession>X1E386</accession>
<reference evidence="2" key="1">
    <citation type="journal article" date="2014" name="Front. Microbiol.">
        <title>High frequency of phylogenetically diverse reductive dehalogenase-homologous genes in deep subseafloor sedimentary metagenomes.</title>
        <authorList>
            <person name="Kawai M."/>
            <person name="Futagami T."/>
            <person name="Toyoda A."/>
            <person name="Takaki Y."/>
            <person name="Nishi S."/>
            <person name="Hori S."/>
            <person name="Arai W."/>
            <person name="Tsubouchi T."/>
            <person name="Morono Y."/>
            <person name="Uchiyama I."/>
            <person name="Ito T."/>
            <person name="Fujiyama A."/>
            <person name="Inagaki F."/>
            <person name="Takami H."/>
        </authorList>
    </citation>
    <scope>NUCLEOTIDE SEQUENCE</scope>
    <source>
        <strain evidence="2">Expedition CK06-06</strain>
    </source>
</reference>
<dbReference type="InterPro" id="IPR016181">
    <property type="entry name" value="Acyl_CoA_acyltransferase"/>
</dbReference>
<feature type="domain" description="N-acetyltransferase" evidence="1">
    <location>
        <begin position="4"/>
        <end position="118"/>
    </location>
</feature>
<dbReference type="InterPro" id="IPR000182">
    <property type="entry name" value="GNAT_dom"/>
</dbReference>
<dbReference type="PROSITE" id="PS51186">
    <property type="entry name" value="GNAT"/>
    <property type="match status" value="1"/>
</dbReference>
<dbReference type="GO" id="GO:0016747">
    <property type="term" value="F:acyltransferase activity, transferring groups other than amino-acyl groups"/>
    <property type="evidence" value="ECO:0007669"/>
    <property type="project" value="InterPro"/>
</dbReference>
<dbReference type="Pfam" id="PF13302">
    <property type="entry name" value="Acetyltransf_3"/>
    <property type="match status" value="1"/>
</dbReference>
<comment type="caution">
    <text evidence="2">The sequence shown here is derived from an EMBL/GenBank/DDBJ whole genome shotgun (WGS) entry which is preliminary data.</text>
</comment>
<evidence type="ECO:0000259" key="1">
    <source>
        <dbReference type="PROSITE" id="PS51186"/>
    </source>
</evidence>
<dbReference type="EMBL" id="BART01030165">
    <property type="protein sequence ID" value="GAH14880.1"/>
    <property type="molecule type" value="Genomic_DNA"/>
</dbReference>
<protein>
    <recommendedName>
        <fullName evidence="1">N-acetyltransferase domain-containing protein</fullName>
    </recommendedName>
</protein>
<gene>
    <name evidence="2" type="ORF">S01H4_52738</name>
</gene>
<dbReference type="AlphaFoldDB" id="X1E386"/>
<sequence length="118" mass="13841">MLNLVLREIRKSDLSKLREWRNSNRKWFYNQSFITEAMQEKWYEKYLSDDSDILFIAERRHPLETENTAYKDGFPIGTYGLSNIDHNAKNAEVTRLLIGEKIGKGLGVEIITLVLKYA</sequence>
<organism evidence="2">
    <name type="scientific">marine sediment metagenome</name>
    <dbReference type="NCBI Taxonomy" id="412755"/>
    <lineage>
        <taxon>unclassified sequences</taxon>
        <taxon>metagenomes</taxon>
        <taxon>ecological metagenomes</taxon>
    </lineage>
</organism>
<proteinExistence type="predicted"/>
<dbReference type="SUPFAM" id="SSF55729">
    <property type="entry name" value="Acyl-CoA N-acyltransferases (Nat)"/>
    <property type="match status" value="1"/>
</dbReference>
<feature type="non-terminal residue" evidence="2">
    <location>
        <position position="118"/>
    </location>
</feature>
<evidence type="ECO:0000313" key="2">
    <source>
        <dbReference type="EMBL" id="GAH14880.1"/>
    </source>
</evidence>